<feature type="compositionally biased region" description="Low complexity" evidence="1">
    <location>
        <begin position="130"/>
        <end position="142"/>
    </location>
</feature>
<sequence length="142" mass="14272">MTSPSIKSGSVPLSPKAPAMLAAASAVSGTFRRKPRTAIAVSPGRASARIGGTSSNSPIVVVTRPGTSTKTEATVTSAPSLSALRGSAKPDRNHRSRRPSCQPPSGASRPNPRTNVASNTSKVQPNPIVAASAKTTASSTTA</sequence>
<organism evidence="2 3">
    <name type="scientific">Mycobacterium tuberculosis</name>
    <dbReference type="NCBI Taxonomy" id="1773"/>
    <lineage>
        <taxon>Bacteria</taxon>
        <taxon>Bacillati</taxon>
        <taxon>Actinomycetota</taxon>
        <taxon>Actinomycetes</taxon>
        <taxon>Mycobacteriales</taxon>
        <taxon>Mycobacteriaceae</taxon>
        <taxon>Mycobacterium</taxon>
        <taxon>Mycobacterium tuberculosis complex</taxon>
    </lineage>
</organism>
<feature type="region of interest" description="Disordered" evidence="1">
    <location>
        <begin position="38"/>
        <end position="142"/>
    </location>
</feature>
<evidence type="ECO:0000313" key="2">
    <source>
        <dbReference type="EMBL" id="COZ31568.1"/>
    </source>
</evidence>
<gene>
    <name evidence="2" type="ORF">ERS007739_03623</name>
</gene>
<name>A0A916LDP5_MYCTX</name>
<reference evidence="3" key="1">
    <citation type="submission" date="2015-03" db="EMBL/GenBank/DDBJ databases">
        <authorList>
            <consortium name="Pathogen Informatics"/>
        </authorList>
    </citation>
    <scope>NUCLEOTIDE SEQUENCE [LARGE SCALE GENOMIC DNA]</scope>
    <source>
        <strain evidence="3">N09902308</strain>
    </source>
</reference>
<protein>
    <submittedName>
        <fullName evidence="2">Uncharacterized protein</fullName>
    </submittedName>
</protein>
<feature type="compositionally biased region" description="Polar residues" evidence="1">
    <location>
        <begin position="111"/>
        <end position="124"/>
    </location>
</feature>
<feature type="compositionally biased region" description="Polar residues" evidence="1">
    <location>
        <begin position="65"/>
        <end position="80"/>
    </location>
</feature>
<dbReference type="Proteomes" id="UP000039021">
    <property type="component" value="Unassembled WGS sequence"/>
</dbReference>
<evidence type="ECO:0000256" key="1">
    <source>
        <dbReference type="SAM" id="MobiDB-lite"/>
    </source>
</evidence>
<proteinExistence type="predicted"/>
<dbReference type="AlphaFoldDB" id="A0A916LDP5"/>
<evidence type="ECO:0000313" key="3">
    <source>
        <dbReference type="Proteomes" id="UP000039021"/>
    </source>
</evidence>
<accession>A0A916LDP5</accession>
<comment type="caution">
    <text evidence="2">The sequence shown here is derived from an EMBL/GenBank/DDBJ whole genome shotgun (WGS) entry which is preliminary data.</text>
</comment>
<dbReference type="EMBL" id="CSBK01001936">
    <property type="protein sequence ID" value="COZ31568.1"/>
    <property type="molecule type" value="Genomic_DNA"/>
</dbReference>